<feature type="domain" description="PTS EIIB type-4" evidence="20">
    <location>
        <begin position="166"/>
        <end position="330"/>
    </location>
</feature>
<evidence type="ECO:0000256" key="10">
    <source>
        <dbReference type="ARBA" id="ARBA00022553"/>
    </source>
</evidence>
<evidence type="ECO:0000256" key="16">
    <source>
        <dbReference type="ARBA" id="ARBA00023757"/>
    </source>
</evidence>
<keyword evidence="22" id="KW-1185">Reference proteome</keyword>
<dbReference type="Proteomes" id="UP000254082">
    <property type="component" value="Unassembled WGS sequence"/>
</dbReference>
<dbReference type="InterPro" id="IPR004720">
    <property type="entry name" value="PTS_IIB_sorbose-sp"/>
</dbReference>
<dbReference type="PANTHER" id="PTHR33799:SF1">
    <property type="entry name" value="PTS SYSTEM MANNOSE-SPECIFIC EIIAB COMPONENT-RELATED"/>
    <property type="match status" value="1"/>
</dbReference>
<reference evidence="21 22" key="1">
    <citation type="submission" date="2018-06" db="EMBL/GenBank/DDBJ databases">
        <authorList>
            <consortium name="Pathogen Informatics"/>
            <person name="Doyle S."/>
        </authorList>
    </citation>
    <scope>NUCLEOTIDE SEQUENCE [LARGE SCALE GENOMIC DNA]</scope>
    <source>
        <strain evidence="22">NCTC 11391</strain>
    </source>
</reference>
<dbReference type="GO" id="GO:0005737">
    <property type="term" value="C:cytoplasm"/>
    <property type="evidence" value="ECO:0007669"/>
    <property type="project" value="UniProtKB-SubCell"/>
</dbReference>
<dbReference type="EMBL" id="UHFA01000002">
    <property type="protein sequence ID" value="SUN35108.1"/>
    <property type="molecule type" value="Genomic_DNA"/>
</dbReference>
<keyword evidence="8" id="KW-1003">Cell membrane</keyword>
<evidence type="ECO:0000256" key="15">
    <source>
        <dbReference type="ARBA" id="ARBA00023136"/>
    </source>
</evidence>
<evidence type="ECO:0000256" key="17">
    <source>
        <dbReference type="ARBA" id="ARBA00030229"/>
    </source>
</evidence>
<dbReference type="RefSeq" id="WP_002998592.1">
    <property type="nucleotide sequence ID" value="NZ_UHFA01000002.1"/>
</dbReference>
<evidence type="ECO:0000256" key="4">
    <source>
        <dbReference type="ARBA" id="ARBA00011738"/>
    </source>
</evidence>
<evidence type="ECO:0000256" key="7">
    <source>
        <dbReference type="ARBA" id="ARBA00022448"/>
    </source>
</evidence>
<evidence type="ECO:0000313" key="21">
    <source>
        <dbReference type="EMBL" id="SUN35108.1"/>
    </source>
</evidence>
<evidence type="ECO:0000256" key="13">
    <source>
        <dbReference type="ARBA" id="ARBA00022683"/>
    </source>
</evidence>
<accession>A0A380JAM2</accession>
<keyword evidence="13" id="KW-0598">Phosphotransferase system</keyword>
<gene>
    <name evidence="21" type="primary">manL</name>
    <name evidence="21" type="ORF">NCTC11391_00081</name>
</gene>
<evidence type="ECO:0000256" key="6">
    <source>
        <dbReference type="ARBA" id="ARBA00021685"/>
    </source>
</evidence>
<dbReference type="Pfam" id="PF03610">
    <property type="entry name" value="EIIA-man"/>
    <property type="match status" value="1"/>
</dbReference>
<evidence type="ECO:0000256" key="8">
    <source>
        <dbReference type="ARBA" id="ARBA00022475"/>
    </source>
</evidence>
<dbReference type="InterPro" id="IPR036662">
    <property type="entry name" value="PTS_EIIA_man-typ_sf"/>
</dbReference>
<dbReference type="InterPro" id="IPR051471">
    <property type="entry name" value="Bacterial_PTS_sugar_comp"/>
</dbReference>
<evidence type="ECO:0000256" key="1">
    <source>
        <dbReference type="ARBA" id="ARBA00000514"/>
    </source>
</evidence>
<evidence type="ECO:0000256" key="5">
    <source>
        <dbReference type="ARBA" id="ARBA00011929"/>
    </source>
</evidence>
<keyword evidence="10" id="KW-0597">Phosphoprotein</keyword>
<dbReference type="GO" id="GO:0009401">
    <property type="term" value="P:phosphoenolpyruvate-dependent sugar phosphotransferase system"/>
    <property type="evidence" value="ECO:0007669"/>
    <property type="project" value="UniProtKB-KW"/>
</dbReference>
<dbReference type="CDD" id="cd00006">
    <property type="entry name" value="PTS_IIA_man"/>
    <property type="match status" value="1"/>
</dbReference>
<dbReference type="EC" id="2.7.1.191" evidence="5"/>
<organism evidence="21 22">
    <name type="scientific">Streptococcus downei MFe28</name>
    <dbReference type="NCBI Taxonomy" id="764290"/>
    <lineage>
        <taxon>Bacteria</taxon>
        <taxon>Bacillati</taxon>
        <taxon>Bacillota</taxon>
        <taxon>Bacilli</taxon>
        <taxon>Lactobacillales</taxon>
        <taxon>Streptococcaceae</taxon>
        <taxon>Streptococcus</taxon>
    </lineage>
</organism>
<evidence type="ECO:0000256" key="14">
    <source>
        <dbReference type="ARBA" id="ARBA00022777"/>
    </source>
</evidence>
<keyword evidence="12 21" id="KW-0808">Transferase</keyword>
<keyword evidence="9" id="KW-0963">Cytoplasm</keyword>
<dbReference type="OrthoDB" id="9788818at2"/>
<name>A0A380JAM2_STRDO</name>
<dbReference type="Pfam" id="PF03830">
    <property type="entry name" value="PTSIIB_sorb"/>
    <property type="match status" value="1"/>
</dbReference>
<evidence type="ECO:0000259" key="20">
    <source>
        <dbReference type="PROSITE" id="PS51101"/>
    </source>
</evidence>
<dbReference type="GO" id="GO:0008982">
    <property type="term" value="F:protein-N(PI)-phosphohistidine-sugar phosphotransferase activity"/>
    <property type="evidence" value="ECO:0007669"/>
    <property type="project" value="InterPro"/>
</dbReference>
<keyword evidence="15" id="KW-0472">Membrane</keyword>
<dbReference type="PANTHER" id="PTHR33799">
    <property type="entry name" value="PTS PERMEASE-RELATED-RELATED"/>
    <property type="match status" value="1"/>
</dbReference>
<evidence type="ECO:0000259" key="19">
    <source>
        <dbReference type="PROSITE" id="PS51096"/>
    </source>
</evidence>
<proteinExistence type="predicted"/>
<dbReference type="Gene3D" id="3.40.35.10">
    <property type="entry name" value="Phosphotransferase system, sorbose subfamily IIB component"/>
    <property type="match status" value="1"/>
</dbReference>
<evidence type="ECO:0000256" key="2">
    <source>
        <dbReference type="ARBA" id="ARBA00004236"/>
    </source>
</evidence>
<evidence type="ECO:0000256" key="12">
    <source>
        <dbReference type="ARBA" id="ARBA00022679"/>
    </source>
</evidence>
<dbReference type="SUPFAM" id="SSF52728">
    <property type="entry name" value="PTS IIb component"/>
    <property type="match status" value="1"/>
</dbReference>
<evidence type="ECO:0000256" key="18">
    <source>
        <dbReference type="ARBA" id="ARBA00032197"/>
    </source>
</evidence>
<dbReference type="Gene3D" id="3.40.50.510">
    <property type="entry name" value="Phosphotransferase system, mannose-type IIA component"/>
    <property type="match status" value="1"/>
</dbReference>
<evidence type="ECO:0000313" key="22">
    <source>
        <dbReference type="Proteomes" id="UP000254082"/>
    </source>
</evidence>
<evidence type="ECO:0000256" key="9">
    <source>
        <dbReference type="ARBA" id="ARBA00022490"/>
    </source>
</evidence>
<dbReference type="AlphaFoldDB" id="A0A380JAM2"/>
<dbReference type="InterPro" id="IPR036667">
    <property type="entry name" value="PTS_IIB_sorbose-sp_sf"/>
</dbReference>
<protein>
    <recommendedName>
        <fullName evidence="6">PTS system mannose-specific EIIAB component</fullName>
        <ecNumber evidence="5">2.7.1.191</ecNumber>
    </recommendedName>
    <alternativeName>
        <fullName evidence="18">EIIAB-Man</fullName>
    </alternativeName>
    <alternativeName>
        <fullName evidence="17">EIII-Man</fullName>
    </alternativeName>
</protein>
<dbReference type="PROSITE" id="PS51101">
    <property type="entry name" value="PTS_EIIB_TYPE_4"/>
    <property type="match status" value="1"/>
</dbReference>
<evidence type="ECO:0000256" key="11">
    <source>
        <dbReference type="ARBA" id="ARBA00022597"/>
    </source>
</evidence>
<keyword evidence="11" id="KW-0762">Sugar transport</keyword>
<dbReference type="GO" id="GO:0005886">
    <property type="term" value="C:plasma membrane"/>
    <property type="evidence" value="ECO:0007669"/>
    <property type="project" value="UniProtKB-SubCell"/>
</dbReference>
<keyword evidence="14" id="KW-0418">Kinase</keyword>
<dbReference type="CDD" id="cd00001">
    <property type="entry name" value="PTS_IIB_man"/>
    <property type="match status" value="1"/>
</dbReference>
<dbReference type="SUPFAM" id="SSF53062">
    <property type="entry name" value="PTS system fructose IIA component-like"/>
    <property type="match status" value="1"/>
</dbReference>
<dbReference type="InterPro" id="IPR004701">
    <property type="entry name" value="PTS_EIIA_man-typ"/>
</dbReference>
<dbReference type="PROSITE" id="PS51096">
    <property type="entry name" value="PTS_EIIA_TYPE_4"/>
    <property type="match status" value="1"/>
</dbReference>
<keyword evidence="7" id="KW-0813">Transport</keyword>
<evidence type="ECO:0000256" key="3">
    <source>
        <dbReference type="ARBA" id="ARBA00004496"/>
    </source>
</evidence>
<sequence length="330" mass="35451">MGIGIIIASHGKFAEGIHQSGSMIFGEQEKVQVVTFMPNEGPDDLYGHFNDAIAQFEADDEILVLADLWSGSPFNQASRVMGELSDRKMAIITGLNLPMLIQAYTERMMAADAGVDQVAANIIKEAKGGIKPLPEELDPVEEAPAATAAPAAPQGAIPEGTVIGDGKLKINLARVDTRLLHGQVATNWTPASKANRIIVASDAVSKDEMRKELIKQAAPNGIRANVIPIKKLIEAAKDPRFGDTHALILFETPQDALRAIEGGVPIKELNIGSMAHSTGKTMVNNVLSMDKNDVATFETLRDLGIKFDVRKVSGDTPKDLFDLIKKANVQ</sequence>
<comment type="catalytic activity">
    <reaction evidence="1">
        <text>D-mannose(out) + N(pros)-phospho-L-histidyl-[protein] = D-mannose 6-phosphate(in) + L-histidyl-[protein]</text>
        <dbReference type="Rhea" id="RHEA:49232"/>
        <dbReference type="Rhea" id="RHEA-COMP:9745"/>
        <dbReference type="Rhea" id="RHEA-COMP:9746"/>
        <dbReference type="ChEBI" id="CHEBI:4208"/>
        <dbReference type="ChEBI" id="CHEBI:29979"/>
        <dbReference type="ChEBI" id="CHEBI:58735"/>
        <dbReference type="ChEBI" id="CHEBI:64837"/>
        <dbReference type="EC" id="2.7.1.191"/>
    </reaction>
</comment>
<feature type="domain" description="PTS EIIA type-4" evidence="19">
    <location>
        <begin position="2"/>
        <end position="130"/>
    </location>
</feature>
<comment type="subcellular location">
    <subcellularLocation>
        <location evidence="2">Cell membrane</location>
    </subcellularLocation>
    <subcellularLocation>
        <location evidence="3">Cytoplasm</location>
    </subcellularLocation>
</comment>
<dbReference type="InterPro" id="IPR033887">
    <property type="entry name" value="PTS_IIA_man"/>
</dbReference>
<comment type="function">
    <text evidence="16">The phosphoenolpyruvate-dependent sugar phosphotransferase system (sugar PTS), a major carbohydrate active transport system, catalyzes the phosphorylation of incoming sugar substrates concomitantly with their translocation across the cell membrane. The enzyme II ManXYZ PTS system is involved in mannose transport.</text>
</comment>
<comment type="subunit">
    <text evidence="4">Homodimer.</text>
</comment>
<dbReference type="GO" id="GO:0016301">
    <property type="term" value="F:kinase activity"/>
    <property type="evidence" value="ECO:0007669"/>
    <property type="project" value="UniProtKB-KW"/>
</dbReference>